<accession>A0A5D0RNT7</accession>
<evidence type="ECO:0000313" key="2">
    <source>
        <dbReference type="EMBL" id="TYB83222.1"/>
    </source>
</evidence>
<dbReference type="AlphaFoldDB" id="A0A5D0RNT7"/>
<dbReference type="CDD" id="cd00586">
    <property type="entry name" value="4HBT"/>
    <property type="match status" value="1"/>
</dbReference>
<dbReference type="InterPro" id="IPR029069">
    <property type="entry name" value="HotDog_dom_sf"/>
</dbReference>
<dbReference type="RefSeq" id="WP_148376312.1">
    <property type="nucleotide sequence ID" value="NZ_VSIY01000003.1"/>
</dbReference>
<reference evidence="2 3" key="1">
    <citation type="submission" date="2019-08" db="EMBL/GenBank/DDBJ databases">
        <title>Identification of a novel species of the genus Boseongicola.</title>
        <authorList>
            <person name="Zhang X.-Q."/>
        </authorList>
    </citation>
    <scope>NUCLEOTIDE SEQUENCE [LARGE SCALE GENOMIC DNA]</scope>
    <source>
        <strain evidence="2 3">HY14</strain>
    </source>
</reference>
<dbReference type="SUPFAM" id="SSF54637">
    <property type="entry name" value="Thioesterase/thiol ester dehydrase-isomerase"/>
    <property type="match status" value="1"/>
</dbReference>
<gene>
    <name evidence="2" type="ORF">FVF75_03315</name>
</gene>
<dbReference type="EMBL" id="VSIY01000003">
    <property type="protein sequence ID" value="TYB83222.1"/>
    <property type="molecule type" value="Genomic_DNA"/>
</dbReference>
<proteinExistence type="predicted"/>
<sequence>MSRINPGKTDDMRQDHDNARSPIPGIPADGPYVGVEGHVGPDVIDVNGHMNVLGFDKLFDAAESALFLAFGMGEPYLERTGKSMFRLEKLIRYERELFADDAIEIRSYLIATDMKRIHHVHELWSRETGQRSAIFDALSIHVDLTARRSTPITDAAARQSIAACAALHAALPRPEGALDRGLGTKR</sequence>
<dbReference type="Proteomes" id="UP000322080">
    <property type="component" value="Unassembled WGS sequence"/>
</dbReference>
<dbReference type="Pfam" id="PF13279">
    <property type="entry name" value="4HBT_2"/>
    <property type="match status" value="1"/>
</dbReference>
<keyword evidence="3" id="KW-1185">Reference proteome</keyword>
<feature type="compositionally biased region" description="Basic and acidic residues" evidence="1">
    <location>
        <begin position="8"/>
        <end position="19"/>
    </location>
</feature>
<comment type="caution">
    <text evidence="2">The sequence shown here is derived from an EMBL/GenBank/DDBJ whole genome shotgun (WGS) entry which is preliminary data.</text>
</comment>
<organism evidence="2 3">
    <name type="scientific">Maritimibacter fusiformis</name>
    <dbReference type="NCBI Taxonomy" id="2603819"/>
    <lineage>
        <taxon>Bacteria</taxon>
        <taxon>Pseudomonadati</taxon>
        <taxon>Pseudomonadota</taxon>
        <taxon>Alphaproteobacteria</taxon>
        <taxon>Rhodobacterales</taxon>
        <taxon>Roseobacteraceae</taxon>
        <taxon>Maritimibacter</taxon>
    </lineage>
</organism>
<protein>
    <submittedName>
        <fullName evidence="2">Thioesterase</fullName>
    </submittedName>
</protein>
<name>A0A5D0RNT7_9RHOB</name>
<evidence type="ECO:0000256" key="1">
    <source>
        <dbReference type="SAM" id="MobiDB-lite"/>
    </source>
</evidence>
<dbReference type="Gene3D" id="3.10.129.10">
    <property type="entry name" value="Hotdog Thioesterase"/>
    <property type="match status" value="1"/>
</dbReference>
<evidence type="ECO:0000313" key="3">
    <source>
        <dbReference type="Proteomes" id="UP000322080"/>
    </source>
</evidence>
<feature type="region of interest" description="Disordered" evidence="1">
    <location>
        <begin position="1"/>
        <end position="26"/>
    </location>
</feature>